<proteinExistence type="predicted"/>
<gene>
    <name evidence="2" type="ORF">WJX72_000224</name>
</gene>
<evidence type="ECO:0000256" key="1">
    <source>
        <dbReference type="SAM" id="MobiDB-lite"/>
    </source>
</evidence>
<protein>
    <recommendedName>
        <fullName evidence="4">DUF2382 domain-containing protein</fullName>
    </recommendedName>
</protein>
<keyword evidence="3" id="KW-1185">Reference proteome</keyword>
<dbReference type="Proteomes" id="UP001489004">
    <property type="component" value="Unassembled WGS sequence"/>
</dbReference>
<evidence type="ECO:0008006" key="4">
    <source>
        <dbReference type="Google" id="ProtNLM"/>
    </source>
</evidence>
<feature type="compositionally biased region" description="Gly residues" evidence="1">
    <location>
        <begin position="35"/>
        <end position="56"/>
    </location>
</feature>
<feature type="region of interest" description="Disordered" evidence="1">
    <location>
        <begin position="1"/>
        <end position="56"/>
    </location>
</feature>
<evidence type="ECO:0000313" key="2">
    <source>
        <dbReference type="EMBL" id="KAK9823092.1"/>
    </source>
</evidence>
<dbReference type="AlphaFoldDB" id="A0AAW1QNU6"/>
<dbReference type="EMBL" id="JALJOR010000002">
    <property type="protein sequence ID" value="KAK9823092.1"/>
    <property type="molecule type" value="Genomic_DNA"/>
</dbReference>
<comment type="caution">
    <text evidence="2">The sequence shown here is derived from an EMBL/GenBank/DDBJ whole genome shotgun (WGS) entry which is preliminary data.</text>
</comment>
<accession>A0AAW1QNU6</accession>
<sequence length="223" mass="23411">MNALKNALGAGHTETDTTSGTGNTAHHNASHPTGTGYGANTGATGTGTGYGANTGTTGTGYGATTGTGATGTRTGTGANNAEYNATHTAGQKLESHVPGTQQNRERKMEQGTAGTGVTGAHTSGHETVTTRTTINADRDNERAIADRQACDTKFYTTVEDRPVVKEHVDVIREHRPVEKEFVVETRLTGREKTLARPADEIIDEKTRIVSEHKPSPCEGAPRI</sequence>
<name>A0AAW1QNU6_9CHLO</name>
<organism evidence="2 3">
    <name type="scientific">[Myrmecia] bisecta</name>
    <dbReference type="NCBI Taxonomy" id="41462"/>
    <lineage>
        <taxon>Eukaryota</taxon>
        <taxon>Viridiplantae</taxon>
        <taxon>Chlorophyta</taxon>
        <taxon>core chlorophytes</taxon>
        <taxon>Trebouxiophyceae</taxon>
        <taxon>Trebouxiales</taxon>
        <taxon>Trebouxiaceae</taxon>
        <taxon>Myrmecia</taxon>
    </lineage>
</organism>
<evidence type="ECO:0000313" key="3">
    <source>
        <dbReference type="Proteomes" id="UP001489004"/>
    </source>
</evidence>
<reference evidence="2 3" key="1">
    <citation type="journal article" date="2024" name="Nat. Commun.">
        <title>Phylogenomics reveals the evolutionary origins of lichenization in chlorophyte algae.</title>
        <authorList>
            <person name="Puginier C."/>
            <person name="Libourel C."/>
            <person name="Otte J."/>
            <person name="Skaloud P."/>
            <person name="Haon M."/>
            <person name="Grisel S."/>
            <person name="Petersen M."/>
            <person name="Berrin J.G."/>
            <person name="Delaux P.M."/>
            <person name="Dal Grande F."/>
            <person name="Keller J."/>
        </authorList>
    </citation>
    <scope>NUCLEOTIDE SEQUENCE [LARGE SCALE GENOMIC DNA]</scope>
    <source>
        <strain evidence="2 3">SAG 2043</strain>
    </source>
</reference>